<organism evidence="1">
    <name type="scientific">Oscillatoriales cyanobacterium SpSt-402</name>
    <dbReference type="NCBI Taxonomy" id="2282168"/>
    <lineage>
        <taxon>Bacteria</taxon>
        <taxon>Bacillati</taxon>
        <taxon>Cyanobacteriota</taxon>
        <taxon>Cyanophyceae</taxon>
        <taxon>Oscillatoriophycideae</taxon>
        <taxon>Oscillatoriales</taxon>
    </lineage>
</organism>
<sequence length="80" mass="9324">MRNLEPLVLEGYSRDEVIHLLSHQRRVFSRPPISVPTFYRWIGELAISPKLRYSESDLQRLMKLCVHYAQGGKTSNLPDI</sequence>
<evidence type="ECO:0000313" key="1">
    <source>
        <dbReference type="EMBL" id="HGW93302.1"/>
    </source>
</evidence>
<accession>A0A832H2S3</accession>
<dbReference type="AlphaFoldDB" id="A0A832H2S3"/>
<proteinExistence type="predicted"/>
<reference evidence="1" key="1">
    <citation type="journal article" date="2020" name="mSystems">
        <title>Genome- and Community-Level Interaction Insights into Carbon Utilization and Element Cycling Functions of Hydrothermarchaeota in Hydrothermal Sediment.</title>
        <authorList>
            <person name="Zhou Z."/>
            <person name="Liu Y."/>
            <person name="Xu W."/>
            <person name="Pan J."/>
            <person name="Luo Z.H."/>
            <person name="Li M."/>
        </authorList>
    </citation>
    <scope>NUCLEOTIDE SEQUENCE [LARGE SCALE GENOMIC DNA]</scope>
    <source>
        <strain evidence="1">SpSt-402</strain>
    </source>
</reference>
<comment type="caution">
    <text evidence="1">The sequence shown here is derived from an EMBL/GenBank/DDBJ whole genome shotgun (WGS) entry which is preliminary data.</text>
</comment>
<gene>
    <name evidence="1" type="ORF">ENR47_03305</name>
</gene>
<dbReference type="EMBL" id="DSRD01000215">
    <property type="protein sequence ID" value="HGW93302.1"/>
    <property type="molecule type" value="Genomic_DNA"/>
</dbReference>
<name>A0A832H2S3_9CYAN</name>
<protein>
    <submittedName>
        <fullName evidence="1">Uncharacterized protein</fullName>
    </submittedName>
</protein>